<sequence>MPVPPERFDTISSGQMRTVRKDRAMRYLAFFFLLVAGVARTAAATATAETPRADDFKPEADRFADIQVLRYQVPGFEHLSLRQKQLAYYLTQAGLAGRDIFWDQKYPHNLAVRKTLEAVLRSYRGPREGAEWTAFLTYAKQVFFANGIHHHYASTKILPAFPPAYLQTLLAQTDPAQLPLEGREVRAFGEWLTPILFDPQLDAKTTNLDAGVDHVAGSANAFYRGVTGAEVEAFYAEMARKAQNPRLSFGLNSQLARVDGKLVERIWKVGGMYGPAIEQIVGWLEKARTVAETPTQQKSLEHLIRFYRTGDIAEFDQHCIAWVSDTTPTIDFVNGFIETYVDAAGKRGAFESVVSMRDEEATKRIAAISAQAQWFEDHSSIAPAHKKPNVTGISAKVITVIGEVGDAAPATPIGINLPNAEWIREQHGSKSVSLGNIVHAYNAVLAKSPVNDEFGASPEVIARLKQWAPLASDLHTDMHEVIGHASGQINPGVGTPDQTLKNYSATLEEARADLVGLYFILDPKLVEIGVMPTLEVGKAGYDKYVMNGLMTQLYRVQPGHQLEEAHMRNRQLVAAWAFEHGKADRVIERATRDGKTFFRINDYEKLRGLLGQLLREIQRIKSEGDYAAGQALVETYGVKVDEALLAEVHRRYAPLNVAPFMGFIQPRLVPVIVGDTITDVKVEYPSDFLGQMLDYGRDYAFLPVKN</sequence>
<proteinExistence type="predicted"/>
<organism evidence="3 4">
    <name type="scientific">Opitutus terrae (strain DSM 11246 / JCM 15787 / PB90-1)</name>
    <dbReference type="NCBI Taxonomy" id="452637"/>
    <lineage>
        <taxon>Bacteria</taxon>
        <taxon>Pseudomonadati</taxon>
        <taxon>Verrucomicrobiota</taxon>
        <taxon>Opitutia</taxon>
        <taxon>Opitutales</taxon>
        <taxon>Opitutaceae</taxon>
        <taxon>Opitutus</taxon>
    </lineage>
</organism>
<dbReference type="GO" id="GO:0046872">
    <property type="term" value="F:metal ion binding"/>
    <property type="evidence" value="ECO:0007669"/>
    <property type="project" value="UniProtKB-KW"/>
</dbReference>
<dbReference type="KEGG" id="ote:Oter_3045"/>
<evidence type="ECO:0000256" key="2">
    <source>
        <dbReference type="ARBA" id="ARBA00022801"/>
    </source>
</evidence>
<dbReference type="EC" id="3.4.14.4" evidence="3"/>
<keyword evidence="4" id="KW-1185">Reference proteome</keyword>
<dbReference type="PANTHER" id="PTHR23422">
    <property type="entry name" value="DIPEPTIDYL PEPTIDASE III-RELATED"/>
    <property type="match status" value="1"/>
</dbReference>
<dbReference type="STRING" id="452637.Oter_3045"/>
<accession>B1ZZ02</accession>
<gene>
    <name evidence="3" type="ordered locus">Oter_3045</name>
</gene>
<dbReference type="Proteomes" id="UP000007013">
    <property type="component" value="Chromosome"/>
</dbReference>
<keyword evidence="1" id="KW-0479">Metal-binding</keyword>
<reference evidence="3 4" key="1">
    <citation type="journal article" date="2011" name="J. Bacteriol.">
        <title>Genome sequence of the verrucomicrobium Opitutus terrae PB90-1, an abundant inhabitant of rice paddy soil ecosystems.</title>
        <authorList>
            <person name="van Passel M.W."/>
            <person name="Kant R."/>
            <person name="Palva A."/>
            <person name="Copeland A."/>
            <person name="Lucas S."/>
            <person name="Lapidus A."/>
            <person name="Glavina del Rio T."/>
            <person name="Pitluck S."/>
            <person name="Goltsman E."/>
            <person name="Clum A."/>
            <person name="Sun H."/>
            <person name="Schmutz J."/>
            <person name="Larimer F.W."/>
            <person name="Land M.L."/>
            <person name="Hauser L."/>
            <person name="Kyrpides N."/>
            <person name="Mikhailova N."/>
            <person name="Richardson P.P."/>
            <person name="Janssen P.H."/>
            <person name="de Vos W.M."/>
            <person name="Smidt H."/>
        </authorList>
    </citation>
    <scope>NUCLEOTIDE SEQUENCE [LARGE SCALE GENOMIC DNA]</scope>
    <source>
        <strain evidence="4">DSM 11246 / JCM 15787 / PB90-1</strain>
    </source>
</reference>
<keyword evidence="2 3" id="KW-0378">Hydrolase</keyword>
<evidence type="ECO:0000256" key="1">
    <source>
        <dbReference type="ARBA" id="ARBA00022723"/>
    </source>
</evidence>
<dbReference type="Pfam" id="PF03571">
    <property type="entry name" value="Peptidase_M49"/>
    <property type="match status" value="2"/>
</dbReference>
<name>B1ZZ02_OPITP</name>
<dbReference type="PANTHER" id="PTHR23422:SF11">
    <property type="entry name" value="DIPEPTIDYL PEPTIDASE 3"/>
    <property type="match status" value="1"/>
</dbReference>
<evidence type="ECO:0000313" key="3">
    <source>
        <dbReference type="EMBL" id="ACB76325.1"/>
    </source>
</evidence>
<dbReference type="EMBL" id="CP001032">
    <property type="protein sequence ID" value="ACB76325.1"/>
    <property type="molecule type" value="Genomic_DNA"/>
</dbReference>
<dbReference type="MEROPS" id="M49.003"/>
<dbReference type="GO" id="GO:0008239">
    <property type="term" value="F:dipeptidyl-peptidase activity"/>
    <property type="evidence" value="ECO:0007669"/>
    <property type="project" value="UniProtKB-EC"/>
</dbReference>
<protein>
    <submittedName>
        <fullName evidence="3">Dipeptidyl-peptidase III</fullName>
        <ecNumber evidence="3">3.4.14.4</ecNumber>
    </submittedName>
</protein>
<dbReference type="AlphaFoldDB" id="B1ZZ02"/>
<dbReference type="Gene3D" id="3.30.540.30">
    <property type="match status" value="1"/>
</dbReference>
<dbReference type="HOGENOM" id="CLU_015592_0_0_0"/>
<evidence type="ECO:0000313" key="4">
    <source>
        <dbReference type="Proteomes" id="UP000007013"/>
    </source>
</evidence>
<dbReference type="eggNOG" id="COG0457">
    <property type="taxonomic scope" value="Bacteria"/>
</dbReference>
<dbReference type="InterPro" id="IPR039461">
    <property type="entry name" value="Peptidase_M49"/>
</dbReference>